<evidence type="ECO:0000256" key="2">
    <source>
        <dbReference type="ARBA" id="ARBA00012400"/>
    </source>
</evidence>
<evidence type="ECO:0000313" key="8">
    <source>
        <dbReference type="Proteomes" id="UP000044616"/>
    </source>
</evidence>
<protein>
    <recommendedName>
        <fullName evidence="2">precorrin-2 dehydrogenase</fullName>
        <ecNumber evidence="2">1.3.1.76</ecNumber>
    </recommendedName>
</protein>
<evidence type="ECO:0000256" key="6">
    <source>
        <dbReference type="ARBA" id="ARBA00047561"/>
    </source>
</evidence>
<dbReference type="InterPro" id="IPR036291">
    <property type="entry name" value="NAD(P)-bd_dom_sf"/>
</dbReference>
<keyword evidence="4" id="KW-0520">NAD</keyword>
<sequence>MNIPLMIDLTNKKVVIIGGGTVASRRAQVLSQYIENITVVSPNITKDLQRLVEKGIVIWIEKSFEPNDITGAHFVIAATNDSKVNEEVKQTVPKHALFNHAGNAIDGNVVFPSTFRRDRLTISVSSDGASPKLTKRVMLELEKLYPSSYSSYVHFLYICRKKIKALDIPQSEKQRLLTQIVSQEYLDHAKQMQFLTEINEN</sequence>
<dbReference type="PANTHER" id="PTHR35330:SF1">
    <property type="entry name" value="SIROHEME BIOSYNTHESIS PROTEIN MET8"/>
    <property type="match status" value="1"/>
</dbReference>
<dbReference type="AlphaFoldDB" id="A0A077UMD0"/>
<dbReference type="Proteomes" id="UP000044616">
    <property type="component" value="Unassembled WGS sequence"/>
</dbReference>
<organism evidence="7 8">
    <name type="scientific">Staphylococcus schweitzeri</name>
    <dbReference type="NCBI Taxonomy" id="1654388"/>
    <lineage>
        <taxon>Bacteria</taxon>
        <taxon>Bacillati</taxon>
        <taxon>Bacillota</taxon>
        <taxon>Bacilli</taxon>
        <taxon>Bacillales</taxon>
        <taxon>Staphylococcaceae</taxon>
        <taxon>Staphylococcus</taxon>
    </lineage>
</organism>
<keyword evidence="3 7" id="KW-0560">Oxidoreductase</keyword>
<dbReference type="Pfam" id="PF22440">
    <property type="entry name" value="SirC_C"/>
    <property type="match status" value="1"/>
</dbReference>
<comment type="catalytic activity">
    <reaction evidence="6">
        <text>precorrin-2 + NAD(+) = sirohydrochlorin + NADH + 2 H(+)</text>
        <dbReference type="Rhea" id="RHEA:15613"/>
        <dbReference type="ChEBI" id="CHEBI:15378"/>
        <dbReference type="ChEBI" id="CHEBI:57540"/>
        <dbReference type="ChEBI" id="CHEBI:57945"/>
        <dbReference type="ChEBI" id="CHEBI:58351"/>
        <dbReference type="ChEBI" id="CHEBI:58827"/>
        <dbReference type="EC" id="1.3.1.76"/>
    </reaction>
</comment>
<dbReference type="InterPro" id="IPR042518">
    <property type="entry name" value="SirC_C"/>
</dbReference>
<keyword evidence="5" id="KW-0627">Porphyrin biosynthesis</keyword>
<dbReference type="PANTHER" id="PTHR35330">
    <property type="entry name" value="SIROHEME BIOSYNTHESIS PROTEIN MET8"/>
    <property type="match status" value="1"/>
</dbReference>
<reference evidence="7 8" key="1">
    <citation type="submission" date="2014-05" db="EMBL/GenBank/DDBJ databases">
        <authorList>
            <person name="Aslett A.Martin."/>
            <person name="De Silva Nishadi"/>
        </authorList>
    </citation>
    <scope>NUCLEOTIDE SEQUENCE [LARGE SCALE GENOMIC DNA]</scope>
</reference>
<name>A0A077UMD0_9STAP</name>
<dbReference type="Gene3D" id="3.40.50.720">
    <property type="entry name" value="NAD(P)-binding Rossmann-like Domain"/>
    <property type="match status" value="1"/>
</dbReference>
<gene>
    <name evidence="7" type="primary">sirC_2</name>
    <name evidence="7" type="ORF">ERS140147_01519</name>
</gene>
<dbReference type="InterPro" id="IPR028161">
    <property type="entry name" value="Met8-like"/>
</dbReference>
<evidence type="ECO:0000256" key="5">
    <source>
        <dbReference type="ARBA" id="ARBA00023244"/>
    </source>
</evidence>
<dbReference type="NCBIfam" id="NF005222">
    <property type="entry name" value="PRK06718.1"/>
    <property type="match status" value="1"/>
</dbReference>
<dbReference type="EMBL" id="CCEH01000011">
    <property type="protein sequence ID" value="CDR28387.1"/>
    <property type="molecule type" value="Genomic_DNA"/>
</dbReference>
<evidence type="ECO:0000256" key="3">
    <source>
        <dbReference type="ARBA" id="ARBA00023002"/>
    </source>
</evidence>
<accession>A0A077UMD0</accession>
<dbReference type="SUPFAM" id="SSF75615">
    <property type="entry name" value="Siroheme synthase middle domains-like"/>
    <property type="match status" value="1"/>
</dbReference>
<dbReference type="RefSeq" id="WP_047530890.1">
    <property type="nucleotide sequence ID" value="NZ_CCEH01000011.1"/>
</dbReference>
<dbReference type="InterPro" id="IPR006367">
    <property type="entry name" value="Sirohaem_synthase_N"/>
</dbReference>
<dbReference type="GO" id="GO:0019354">
    <property type="term" value="P:siroheme biosynthetic process"/>
    <property type="evidence" value="ECO:0007669"/>
    <property type="project" value="UniProtKB-UniPathway"/>
</dbReference>
<dbReference type="Gene3D" id="1.10.8.610">
    <property type="entry name" value="SirC, precorrin-2 dehydrogenase, C-terminal helical domain-like"/>
    <property type="match status" value="1"/>
</dbReference>
<evidence type="ECO:0000256" key="4">
    <source>
        <dbReference type="ARBA" id="ARBA00023027"/>
    </source>
</evidence>
<evidence type="ECO:0000313" key="7">
    <source>
        <dbReference type="EMBL" id="CDR28387.1"/>
    </source>
</evidence>
<dbReference type="GO" id="GO:0004325">
    <property type="term" value="F:ferrochelatase activity"/>
    <property type="evidence" value="ECO:0007669"/>
    <property type="project" value="InterPro"/>
</dbReference>
<dbReference type="EC" id="1.3.1.76" evidence="2"/>
<evidence type="ECO:0000256" key="1">
    <source>
        <dbReference type="ARBA" id="ARBA00005010"/>
    </source>
</evidence>
<dbReference type="Pfam" id="PF13241">
    <property type="entry name" value="NAD_binding_7"/>
    <property type="match status" value="1"/>
</dbReference>
<dbReference type="NCBIfam" id="TIGR01470">
    <property type="entry name" value="cysG_Nterm"/>
    <property type="match status" value="1"/>
</dbReference>
<proteinExistence type="predicted"/>
<dbReference type="GO" id="GO:0043115">
    <property type="term" value="F:precorrin-2 dehydrogenase activity"/>
    <property type="evidence" value="ECO:0007669"/>
    <property type="project" value="UniProtKB-EC"/>
</dbReference>
<dbReference type="SUPFAM" id="SSF51735">
    <property type="entry name" value="NAD(P)-binding Rossmann-fold domains"/>
    <property type="match status" value="1"/>
</dbReference>
<dbReference type="UniPathway" id="UPA00262">
    <property type="reaction ID" value="UER00222"/>
</dbReference>
<comment type="pathway">
    <text evidence="1">Porphyrin-containing compound metabolism; siroheme biosynthesis; sirohydrochlorin from precorrin-2: step 1/1.</text>
</comment>